<dbReference type="EMBL" id="CAJHIO010000054">
    <property type="protein sequence ID" value="CAD6494031.1"/>
    <property type="molecule type" value="Genomic_DNA"/>
</dbReference>
<gene>
    <name evidence="7" type="ORF">CHKLHMKO_00603</name>
</gene>
<organism evidence="7 8">
    <name type="scientific">Candidatus Argoarchaeum ethanivorans</name>
    <dbReference type="NCBI Taxonomy" id="2608793"/>
    <lineage>
        <taxon>Archaea</taxon>
        <taxon>Methanobacteriati</taxon>
        <taxon>Methanobacteriota</taxon>
        <taxon>Stenosarchaea group</taxon>
        <taxon>Methanomicrobia</taxon>
        <taxon>Methanosarcinales</taxon>
        <taxon>Methanosarcinales incertae sedis</taxon>
        <taxon>GOM Arc I cluster</taxon>
        <taxon>Candidatus Argoarchaeum</taxon>
    </lineage>
</organism>
<feature type="domain" description="CRISPR type III-associated protein" evidence="5">
    <location>
        <begin position="22"/>
        <end position="212"/>
    </location>
</feature>
<dbReference type="Pfam" id="PF03787">
    <property type="entry name" value="RAMPs"/>
    <property type="match status" value="1"/>
</dbReference>
<evidence type="ECO:0000256" key="2">
    <source>
        <dbReference type="ARBA" id="ARBA00016109"/>
    </source>
</evidence>
<evidence type="ECO:0000256" key="3">
    <source>
        <dbReference type="ARBA" id="ARBA00022884"/>
    </source>
</evidence>
<dbReference type="AlphaFoldDB" id="A0A811TCE4"/>
<dbReference type="InterPro" id="IPR040932">
    <property type="entry name" value="Csm4_C"/>
</dbReference>
<comment type="caution">
    <text evidence="7">The sequence shown here is derived from an EMBL/GenBank/DDBJ whole genome shotgun (WGS) entry which is preliminary data.</text>
</comment>
<name>A0A811TCE4_9EURY</name>
<dbReference type="Proteomes" id="UP000610373">
    <property type="component" value="Unassembled WGS sequence"/>
</dbReference>
<evidence type="ECO:0000256" key="1">
    <source>
        <dbReference type="ARBA" id="ARBA00005772"/>
    </source>
</evidence>
<evidence type="ECO:0000259" key="5">
    <source>
        <dbReference type="Pfam" id="PF03787"/>
    </source>
</evidence>
<dbReference type="NCBIfam" id="TIGR01903">
    <property type="entry name" value="cas5_csm4"/>
    <property type="match status" value="1"/>
</dbReference>
<proteinExistence type="inferred from homology"/>
<accession>A0A811TCE4</accession>
<evidence type="ECO:0000256" key="4">
    <source>
        <dbReference type="ARBA" id="ARBA00023118"/>
    </source>
</evidence>
<evidence type="ECO:0000313" key="7">
    <source>
        <dbReference type="EMBL" id="CAD6494031.1"/>
    </source>
</evidence>
<evidence type="ECO:0000259" key="6">
    <source>
        <dbReference type="Pfam" id="PF17953"/>
    </source>
</evidence>
<evidence type="ECO:0000313" key="8">
    <source>
        <dbReference type="Proteomes" id="UP000610373"/>
    </source>
</evidence>
<feature type="domain" description="Csm4 C-terminal" evidence="6">
    <location>
        <begin position="224"/>
        <end position="315"/>
    </location>
</feature>
<dbReference type="InterPro" id="IPR005537">
    <property type="entry name" value="RAMP_III_fam"/>
</dbReference>
<dbReference type="GO" id="GO:0051607">
    <property type="term" value="P:defense response to virus"/>
    <property type="evidence" value="ECO:0007669"/>
    <property type="project" value="UniProtKB-KW"/>
</dbReference>
<keyword evidence="4" id="KW-0051">Antiviral defense</keyword>
<dbReference type="InterPro" id="IPR005510">
    <property type="entry name" value="Csm4"/>
</dbReference>
<keyword evidence="3" id="KW-0694">RNA-binding</keyword>
<dbReference type="GO" id="GO:0003723">
    <property type="term" value="F:RNA binding"/>
    <property type="evidence" value="ECO:0007669"/>
    <property type="project" value="UniProtKB-KW"/>
</dbReference>
<protein>
    <recommendedName>
        <fullName evidence="2">CRISPR system Cms protein Csm4</fullName>
    </recommendedName>
</protein>
<dbReference type="Pfam" id="PF17953">
    <property type="entry name" value="Csm4_C"/>
    <property type="match status" value="1"/>
</dbReference>
<reference evidence="7" key="1">
    <citation type="submission" date="2020-10" db="EMBL/GenBank/DDBJ databases">
        <authorList>
            <person name="Hahn C.J."/>
            <person name="Laso-Perez R."/>
            <person name="Vulcano F."/>
            <person name="Vaziourakis K.-M."/>
            <person name="Stokke R."/>
            <person name="Steen I.H."/>
            <person name="Teske A."/>
            <person name="Boetius A."/>
            <person name="Liebeke M."/>
            <person name="Amann R."/>
            <person name="Knittel K."/>
        </authorList>
    </citation>
    <scope>NUCLEOTIDE SEQUENCE</scope>
    <source>
        <strain evidence="7">Gfbio:e3339647-f889-4370-9287-4fb5cb688e4c:AG392O15_GoMArc1</strain>
    </source>
</reference>
<sequence>MKTSLRIVKLHFAAPVHLGEMGIGLEENSLLLHSDTIFNAICNALSKLNGSKWVTDFLEKFSEKPCFRISSGFPFIDDTLLFPKPRNRANMNEELQQEYGKKLKKTSYLTKNYFERWIGGDELSRNDLKAITGCDISKHCKETLLPKVSVDRVQAESSIYFLGSIRFKENSGLWFIVDCNDGDYETMVLPALRLLQHDGIGGKRAWGYGSFELKDGRIDIKLPEADMHLLLSLYYPEDHEKRLFALQDSRWDFTLRGGYALPYGLKGSQQKPQMFFISEGSVFGEKPAGKLVEFDSHIEGLHKLYHYGIAYSIPISITRDDDEM</sequence>
<comment type="similarity">
    <text evidence="1">Belongs to the CRISPR-associated Csm4 family.</text>
</comment>